<dbReference type="Proteomes" id="UP000735302">
    <property type="component" value="Unassembled WGS sequence"/>
</dbReference>
<name>A0AAV3YNW0_9GAST</name>
<organism evidence="2 3">
    <name type="scientific">Plakobranchus ocellatus</name>
    <dbReference type="NCBI Taxonomy" id="259542"/>
    <lineage>
        <taxon>Eukaryota</taxon>
        <taxon>Metazoa</taxon>
        <taxon>Spiralia</taxon>
        <taxon>Lophotrochozoa</taxon>
        <taxon>Mollusca</taxon>
        <taxon>Gastropoda</taxon>
        <taxon>Heterobranchia</taxon>
        <taxon>Euthyneura</taxon>
        <taxon>Panpulmonata</taxon>
        <taxon>Sacoglossa</taxon>
        <taxon>Placobranchoidea</taxon>
        <taxon>Plakobranchidae</taxon>
        <taxon>Plakobranchus</taxon>
    </lineage>
</organism>
<evidence type="ECO:0000256" key="1">
    <source>
        <dbReference type="SAM" id="MobiDB-lite"/>
    </source>
</evidence>
<sequence length="132" mass="14259">MEEEAGSTERMRGLERGLNNPLSLHPGGAETTKHQAQELGVDVDSQQTINVHGYSEPSQGSQIDKTAPLTADVSKPELHGHSSGSKNVIPGVPHVFFEQELERMEEHKAVPAGHDIVVLAVDNSKPSDMAFQ</sequence>
<evidence type="ECO:0000313" key="2">
    <source>
        <dbReference type="EMBL" id="GFN84404.1"/>
    </source>
</evidence>
<keyword evidence="3" id="KW-1185">Reference proteome</keyword>
<comment type="caution">
    <text evidence="2">The sequence shown here is derived from an EMBL/GenBank/DDBJ whole genome shotgun (WGS) entry which is preliminary data.</text>
</comment>
<feature type="non-terminal residue" evidence="2">
    <location>
        <position position="132"/>
    </location>
</feature>
<gene>
    <name evidence="2" type="ORF">PoB_001091000</name>
</gene>
<accession>A0AAV3YNW0</accession>
<reference evidence="2 3" key="1">
    <citation type="journal article" date="2021" name="Elife">
        <title>Chloroplast acquisition without the gene transfer in kleptoplastic sea slugs, Plakobranchus ocellatus.</title>
        <authorList>
            <person name="Maeda T."/>
            <person name="Takahashi S."/>
            <person name="Yoshida T."/>
            <person name="Shimamura S."/>
            <person name="Takaki Y."/>
            <person name="Nagai Y."/>
            <person name="Toyoda A."/>
            <person name="Suzuki Y."/>
            <person name="Arimoto A."/>
            <person name="Ishii H."/>
            <person name="Satoh N."/>
            <person name="Nishiyama T."/>
            <person name="Hasebe M."/>
            <person name="Maruyama T."/>
            <person name="Minagawa J."/>
            <person name="Obokata J."/>
            <person name="Shigenobu S."/>
        </authorList>
    </citation>
    <scope>NUCLEOTIDE SEQUENCE [LARGE SCALE GENOMIC DNA]</scope>
</reference>
<dbReference type="AlphaFoldDB" id="A0AAV3YNW0"/>
<feature type="region of interest" description="Disordered" evidence="1">
    <location>
        <begin position="1"/>
        <end position="36"/>
    </location>
</feature>
<protein>
    <submittedName>
        <fullName evidence="2">Uncharacterized protein</fullName>
    </submittedName>
</protein>
<evidence type="ECO:0000313" key="3">
    <source>
        <dbReference type="Proteomes" id="UP000735302"/>
    </source>
</evidence>
<dbReference type="EMBL" id="BLXT01001319">
    <property type="protein sequence ID" value="GFN84404.1"/>
    <property type="molecule type" value="Genomic_DNA"/>
</dbReference>
<proteinExistence type="predicted"/>